<feature type="domain" description="DUF6969" evidence="1">
    <location>
        <begin position="40"/>
        <end position="241"/>
    </location>
</feature>
<accession>A0A9J6PI41</accession>
<evidence type="ECO:0000259" key="1">
    <source>
        <dbReference type="Pfam" id="PF22308"/>
    </source>
</evidence>
<sequence length="259" mass="28398">MSAKEDGNSLMPSTNPRTTAVDDAQTIAALPDDALAAMAAAADEVEAMERALARAGRNPVGQVLAGQGTFYEMNHYPDGDVYDDESHAQYYYHAHRTGTAEHGHFHTFLRAKGMEAHMSPAPYEGSWPRPLGDDAIAHLVAVSMDKAGAPIGLFTTNRWVTGETFYGAQDVISMLDSFEVGHASPCLATNRWLTALLRLYRPDIARLVRARDAQIRLWALRHPGEDVFEDRDLEIASEQAISVPERIAAVRVEAARRGI</sequence>
<evidence type="ECO:0000313" key="2">
    <source>
        <dbReference type="EMBL" id="MCP1336239.1"/>
    </source>
</evidence>
<keyword evidence="3" id="KW-1185">Reference proteome</keyword>
<dbReference type="Proteomes" id="UP001055804">
    <property type="component" value="Unassembled WGS sequence"/>
</dbReference>
<dbReference type="EMBL" id="JAMZFT010000002">
    <property type="protein sequence ID" value="MCP1336239.1"/>
    <property type="molecule type" value="Genomic_DNA"/>
</dbReference>
<proteinExistence type="predicted"/>
<protein>
    <recommendedName>
        <fullName evidence="1">DUF6969 domain-containing protein</fullName>
    </recommendedName>
</protein>
<evidence type="ECO:0000313" key="3">
    <source>
        <dbReference type="Proteomes" id="UP001055804"/>
    </source>
</evidence>
<gene>
    <name evidence="2" type="ORF">NJQ99_07470</name>
</gene>
<comment type="caution">
    <text evidence="2">The sequence shown here is derived from an EMBL/GenBank/DDBJ whole genome shotgun (WGS) entry which is preliminary data.</text>
</comment>
<organism evidence="2 3">
    <name type="scientific">Futiania mangrovi</name>
    <dbReference type="NCBI Taxonomy" id="2959716"/>
    <lineage>
        <taxon>Bacteria</taxon>
        <taxon>Pseudomonadati</taxon>
        <taxon>Pseudomonadota</taxon>
        <taxon>Alphaproteobacteria</taxon>
        <taxon>Futianiales</taxon>
        <taxon>Futianiaceae</taxon>
        <taxon>Futiania</taxon>
    </lineage>
</organism>
<dbReference type="AlphaFoldDB" id="A0A9J6PI41"/>
<name>A0A9J6PI41_9PROT</name>
<dbReference type="Pfam" id="PF22308">
    <property type="entry name" value="DUF6969"/>
    <property type="match status" value="1"/>
</dbReference>
<reference evidence="2" key="1">
    <citation type="submission" date="2022-06" db="EMBL/GenBank/DDBJ databases">
        <title>Isolation and Genomics of Futiania mangrovii gen. nov., sp. nov., a Rare and Metabolically-versatile member in the Class Alphaproteobacteria.</title>
        <authorList>
            <person name="Liu L."/>
            <person name="Huang W.-C."/>
            <person name="Pan J."/>
            <person name="Li J."/>
            <person name="Huang Y."/>
            <person name="Du H."/>
            <person name="Liu Y."/>
            <person name="Li M."/>
        </authorList>
    </citation>
    <scope>NUCLEOTIDE SEQUENCE</scope>
    <source>
        <strain evidence="2">FT118</strain>
    </source>
</reference>
<dbReference type="InterPro" id="IPR054242">
    <property type="entry name" value="DUF6969"/>
</dbReference>
<dbReference type="RefSeq" id="WP_269332206.1">
    <property type="nucleotide sequence ID" value="NZ_JAMZFT010000002.1"/>
</dbReference>